<dbReference type="Proteomes" id="UP000502377">
    <property type="component" value="Chromosome"/>
</dbReference>
<proteinExistence type="predicted"/>
<protein>
    <submittedName>
        <fullName evidence="1">Uncharacterized protein</fullName>
    </submittedName>
</protein>
<dbReference type="RefSeq" id="WP_002944184.1">
    <property type="nucleotide sequence ID" value="NZ_CP012543.1"/>
</dbReference>
<reference evidence="1" key="1">
    <citation type="submission" date="2016-07" db="EMBL/GenBank/DDBJ databases">
        <title>Comparative genomics of the Campylobacter concisus group.</title>
        <authorList>
            <person name="Miller W.G."/>
            <person name="Yee E."/>
            <person name="Chapman M.H."/>
            <person name="Huynh S."/>
            <person name="Bono J.L."/>
            <person name="On S.L.W."/>
            <person name="StLeger J."/>
            <person name="Foster G."/>
            <person name="Parker C.T."/>
        </authorList>
    </citation>
    <scope>NUCLEOTIDE SEQUENCE [LARGE SCALE GENOMIC DNA]</scope>
    <source>
        <strain evidence="1">ATCC 33238</strain>
    </source>
</reference>
<evidence type="ECO:0000313" key="1">
    <source>
        <dbReference type="EMBL" id="QCD47905.1"/>
    </source>
</evidence>
<dbReference type="KEGG" id="crx:CRECT_2321"/>
<sequence>MKKIIVLSLALAVFLGAKEIKSANIFLSDVKSITELGAFLKANKDEIVKLNLGYCANKNSLEALAKEAPNREDGQYGNYISETYELAGGARIEYSGQNYDSNDFDGGTNAGVKSGDLTMVYKAKDGRENFLLLQALNSQEGEKYKWEYLWDETAKCAGGEVRLEGAFYIDEGKFPQSADIEKSGDYAIFSLDPVAKKYFKLIEYK</sequence>
<dbReference type="AlphaFoldDB" id="A0A6G5QQB2"/>
<gene>
    <name evidence="1" type="ORF">CRECT_2321</name>
</gene>
<dbReference type="EMBL" id="CP012543">
    <property type="protein sequence ID" value="QCD47905.1"/>
    <property type="molecule type" value="Genomic_DNA"/>
</dbReference>
<accession>A0A6G5QQB2</accession>
<organism evidence="1">
    <name type="scientific">Campylobacter rectus</name>
    <name type="common">Wolinella recta</name>
    <dbReference type="NCBI Taxonomy" id="203"/>
    <lineage>
        <taxon>Bacteria</taxon>
        <taxon>Pseudomonadati</taxon>
        <taxon>Campylobacterota</taxon>
        <taxon>Epsilonproteobacteria</taxon>
        <taxon>Campylobacterales</taxon>
        <taxon>Campylobacteraceae</taxon>
        <taxon>Campylobacter</taxon>
    </lineage>
</organism>
<name>A0A6G5QQB2_CAMRE</name>